<sequence>MAERKLNINAPLLSVRRFSAKSTSSNGENKKMFPKSVPNRQHSLPSYNSDLTLDQVTEPVAVPFKWEQIPGRRKGGSRCEPQDPGEASITPKLPPGRSLSATKQSLEMECIDANIFRSKNKAHSFNDNVITLGCDQEAKYEKRSSSVEDGEDSYSDALDTLSPTESFSLNCNVSHLSGYGSDVKQYGTFSTDPQAQEFMMNRFLPAAKAMTLQPPQYVRKHSGPLEQPREVTKLVGEEKRAMLNKNQTAIIPYYSQSKDGRRK</sequence>
<dbReference type="Pfam" id="PF05097">
    <property type="entry name" value="DUF688"/>
    <property type="match status" value="1"/>
</dbReference>
<accession>A0AAD7PVA2</accession>
<dbReference type="Proteomes" id="UP001163823">
    <property type="component" value="Chromosome 5"/>
</dbReference>
<dbReference type="AlphaFoldDB" id="A0AAD7PVA2"/>
<gene>
    <name evidence="2" type="ORF">O6P43_012774</name>
</gene>
<feature type="region of interest" description="Disordered" evidence="1">
    <location>
        <begin position="71"/>
        <end position="99"/>
    </location>
</feature>
<proteinExistence type="predicted"/>
<reference evidence="2" key="1">
    <citation type="journal article" date="2023" name="Science">
        <title>Elucidation of the pathway for biosynthesis of saponin adjuvants from the soapbark tree.</title>
        <authorList>
            <person name="Reed J."/>
            <person name="Orme A."/>
            <person name="El-Demerdash A."/>
            <person name="Owen C."/>
            <person name="Martin L.B.B."/>
            <person name="Misra R.C."/>
            <person name="Kikuchi S."/>
            <person name="Rejzek M."/>
            <person name="Martin A.C."/>
            <person name="Harkess A."/>
            <person name="Leebens-Mack J."/>
            <person name="Louveau T."/>
            <person name="Stephenson M.J."/>
            <person name="Osbourn A."/>
        </authorList>
    </citation>
    <scope>NUCLEOTIDE SEQUENCE</scope>
    <source>
        <strain evidence="2">S10</strain>
    </source>
</reference>
<dbReference type="EMBL" id="JARAOO010000005">
    <property type="protein sequence ID" value="KAJ7968712.1"/>
    <property type="molecule type" value="Genomic_DNA"/>
</dbReference>
<dbReference type="PANTHER" id="PTHR33671:SF3">
    <property type="entry name" value="F28N24.8 PROTEIN"/>
    <property type="match status" value="1"/>
</dbReference>
<comment type="caution">
    <text evidence="2">The sequence shown here is derived from an EMBL/GenBank/DDBJ whole genome shotgun (WGS) entry which is preliminary data.</text>
</comment>
<evidence type="ECO:0000313" key="3">
    <source>
        <dbReference type="Proteomes" id="UP001163823"/>
    </source>
</evidence>
<evidence type="ECO:0000313" key="2">
    <source>
        <dbReference type="EMBL" id="KAJ7968712.1"/>
    </source>
</evidence>
<dbReference type="InterPro" id="IPR007789">
    <property type="entry name" value="DUF688"/>
</dbReference>
<keyword evidence="3" id="KW-1185">Reference proteome</keyword>
<dbReference type="PANTHER" id="PTHR33671">
    <property type="entry name" value="N-METHYLTRANSFERASE, PUTATIVE (DUF688)-RELATED"/>
    <property type="match status" value="1"/>
</dbReference>
<feature type="region of interest" description="Disordered" evidence="1">
    <location>
        <begin position="19"/>
        <end position="41"/>
    </location>
</feature>
<protein>
    <submittedName>
        <fullName evidence="2">DUF688 family protein</fullName>
    </submittedName>
</protein>
<name>A0AAD7PVA2_QUISA</name>
<organism evidence="2 3">
    <name type="scientific">Quillaja saponaria</name>
    <name type="common">Soap bark tree</name>
    <dbReference type="NCBI Taxonomy" id="32244"/>
    <lineage>
        <taxon>Eukaryota</taxon>
        <taxon>Viridiplantae</taxon>
        <taxon>Streptophyta</taxon>
        <taxon>Embryophyta</taxon>
        <taxon>Tracheophyta</taxon>
        <taxon>Spermatophyta</taxon>
        <taxon>Magnoliopsida</taxon>
        <taxon>eudicotyledons</taxon>
        <taxon>Gunneridae</taxon>
        <taxon>Pentapetalae</taxon>
        <taxon>rosids</taxon>
        <taxon>fabids</taxon>
        <taxon>Fabales</taxon>
        <taxon>Quillajaceae</taxon>
        <taxon>Quillaja</taxon>
    </lineage>
</organism>
<dbReference type="KEGG" id="qsa:O6P43_012774"/>
<evidence type="ECO:0000256" key="1">
    <source>
        <dbReference type="SAM" id="MobiDB-lite"/>
    </source>
</evidence>